<dbReference type="RefSeq" id="WP_093614259.1">
    <property type="nucleotide sequence ID" value="NZ_FNFF01000012.1"/>
</dbReference>
<keyword evidence="3" id="KW-1185">Reference proteome</keyword>
<dbReference type="Proteomes" id="UP000199155">
    <property type="component" value="Unassembled WGS sequence"/>
</dbReference>
<feature type="chain" id="PRO_5038433194" description="Copper(I)-binding protein" evidence="1">
    <location>
        <begin position="26"/>
        <end position="164"/>
    </location>
</feature>
<dbReference type="InterPro" id="IPR036182">
    <property type="entry name" value="PCuAC_sf"/>
</dbReference>
<dbReference type="InterPro" id="IPR058248">
    <property type="entry name" value="Lxx211020-like"/>
</dbReference>
<dbReference type="InterPro" id="IPR006311">
    <property type="entry name" value="TAT_signal"/>
</dbReference>
<dbReference type="PANTHER" id="PTHR36302">
    <property type="entry name" value="BLR7088 PROTEIN"/>
    <property type="match status" value="1"/>
</dbReference>
<dbReference type="AlphaFoldDB" id="A0A1G9EVP2"/>
<gene>
    <name evidence="2" type="ORF">SAMN05421806_11287</name>
</gene>
<evidence type="ECO:0000313" key="2">
    <source>
        <dbReference type="EMBL" id="SDK80226.1"/>
    </source>
</evidence>
<dbReference type="PROSITE" id="PS51318">
    <property type="entry name" value="TAT"/>
    <property type="match status" value="1"/>
</dbReference>
<dbReference type="InterPro" id="IPR007410">
    <property type="entry name" value="LpqE-like"/>
</dbReference>
<dbReference type="Gene3D" id="2.60.40.1890">
    <property type="entry name" value="PCu(A)C copper chaperone"/>
    <property type="match status" value="1"/>
</dbReference>
<organism evidence="2 3">
    <name type="scientific">Streptomyces indicus</name>
    <dbReference type="NCBI Taxonomy" id="417292"/>
    <lineage>
        <taxon>Bacteria</taxon>
        <taxon>Bacillati</taxon>
        <taxon>Actinomycetota</taxon>
        <taxon>Actinomycetes</taxon>
        <taxon>Kitasatosporales</taxon>
        <taxon>Streptomycetaceae</taxon>
        <taxon>Streptomyces</taxon>
    </lineage>
</organism>
<feature type="signal peptide" evidence="1">
    <location>
        <begin position="1"/>
        <end position="25"/>
    </location>
</feature>
<reference evidence="2 3" key="1">
    <citation type="submission" date="2016-10" db="EMBL/GenBank/DDBJ databases">
        <authorList>
            <person name="de Groot N.N."/>
        </authorList>
    </citation>
    <scope>NUCLEOTIDE SEQUENCE [LARGE SCALE GENOMIC DNA]</scope>
    <source>
        <strain evidence="2 3">CGMCC 4.5727</strain>
    </source>
</reference>
<dbReference type="PROSITE" id="PS51257">
    <property type="entry name" value="PROKAR_LIPOPROTEIN"/>
    <property type="match status" value="1"/>
</dbReference>
<name>A0A1G9EVP2_9ACTN</name>
<sequence length="164" mass="17462">MTVRGTRRRTALVCAIAAGAALTLAGCSGDGDTKASARQGDGKPQLSVVDGYIPKPALKDMAGGFLTIVNKGGADKLVSMSSPLAEETMGHRTVGQKMQHVKSFDIPANGELDFERGGNHLMFMDLKELPEVGDKVEVELRFEKSAPITAELEVKEATYNPKNS</sequence>
<protein>
    <recommendedName>
        <fullName evidence="4">Copper(I)-binding protein</fullName>
    </recommendedName>
</protein>
<evidence type="ECO:0000313" key="3">
    <source>
        <dbReference type="Proteomes" id="UP000199155"/>
    </source>
</evidence>
<keyword evidence="1" id="KW-0732">Signal</keyword>
<evidence type="ECO:0008006" key="4">
    <source>
        <dbReference type="Google" id="ProtNLM"/>
    </source>
</evidence>
<dbReference type="SUPFAM" id="SSF110087">
    <property type="entry name" value="DR1885-like metal-binding protein"/>
    <property type="match status" value="1"/>
</dbReference>
<accession>A0A1G9EVP2</accession>
<proteinExistence type="predicted"/>
<evidence type="ECO:0000256" key="1">
    <source>
        <dbReference type="SAM" id="SignalP"/>
    </source>
</evidence>
<dbReference type="Pfam" id="PF04314">
    <property type="entry name" value="PCuAC"/>
    <property type="match status" value="1"/>
</dbReference>
<dbReference type="OrthoDB" id="9796962at2"/>
<dbReference type="PANTHER" id="PTHR36302:SF1">
    <property type="entry name" value="COPPER CHAPERONE PCU(A)C"/>
    <property type="match status" value="1"/>
</dbReference>
<dbReference type="EMBL" id="FNFF01000012">
    <property type="protein sequence ID" value="SDK80226.1"/>
    <property type="molecule type" value="Genomic_DNA"/>
</dbReference>
<dbReference type="STRING" id="417292.SAMN05421806_11287"/>